<dbReference type="EMBL" id="JAAZSQ010000014">
    <property type="protein sequence ID" value="NKX55643.1"/>
    <property type="molecule type" value="Genomic_DNA"/>
</dbReference>
<evidence type="ECO:0000259" key="7">
    <source>
        <dbReference type="PROSITE" id="PS50850"/>
    </source>
</evidence>
<feature type="transmembrane region" description="Helical" evidence="6">
    <location>
        <begin position="50"/>
        <end position="69"/>
    </location>
</feature>
<evidence type="ECO:0000256" key="5">
    <source>
        <dbReference type="SAM" id="MobiDB-lite"/>
    </source>
</evidence>
<feature type="transmembrane region" description="Helical" evidence="6">
    <location>
        <begin position="117"/>
        <end position="135"/>
    </location>
</feature>
<accession>A0A7X6K6U7</accession>
<keyword evidence="3 6" id="KW-1133">Transmembrane helix</keyword>
<feature type="compositionally biased region" description="Pro residues" evidence="5">
    <location>
        <begin position="1"/>
        <end position="10"/>
    </location>
</feature>
<feature type="transmembrane region" description="Helical" evidence="6">
    <location>
        <begin position="395"/>
        <end position="418"/>
    </location>
</feature>
<evidence type="ECO:0000313" key="8">
    <source>
        <dbReference type="EMBL" id="NKX55643.1"/>
    </source>
</evidence>
<keyword evidence="9" id="KW-1185">Reference proteome</keyword>
<name>A0A7X6K6U7_9MICC</name>
<feature type="domain" description="Major facilitator superfamily (MFS) profile" evidence="7">
    <location>
        <begin position="51"/>
        <end position="445"/>
    </location>
</feature>
<evidence type="ECO:0000256" key="3">
    <source>
        <dbReference type="ARBA" id="ARBA00022989"/>
    </source>
</evidence>
<evidence type="ECO:0000256" key="2">
    <source>
        <dbReference type="ARBA" id="ARBA00022692"/>
    </source>
</evidence>
<feature type="transmembrane region" description="Helical" evidence="6">
    <location>
        <begin position="303"/>
        <end position="323"/>
    </location>
</feature>
<dbReference type="PANTHER" id="PTHR23526:SF4">
    <property type="entry name" value="INTEGRAL MEMBRANE TRANSPORT PROTEIN"/>
    <property type="match status" value="1"/>
</dbReference>
<dbReference type="SUPFAM" id="SSF103473">
    <property type="entry name" value="MFS general substrate transporter"/>
    <property type="match status" value="1"/>
</dbReference>
<comment type="subcellular location">
    <subcellularLocation>
        <location evidence="1">Cell membrane</location>
        <topology evidence="1">Multi-pass membrane protein</topology>
    </subcellularLocation>
</comment>
<feature type="transmembrane region" description="Helical" evidence="6">
    <location>
        <begin position="141"/>
        <end position="165"/>
    </location>
</feature>
<sequence>MEPIRPPPPRWWQRPGAGRAPPGRDPGENSRVPAEPVPEETSRAPGPGRAWLWVLIGAAILTQTALNLARPVVSYKVIALGGDAAAVGLIAAVYATLPVAAALWLGRVTDRLSSLRALVAAGAVLLAAACALLAWAPDLLWLGAASAVLGMGHLVFTIAGQSAIARYAPLNLLDAGFGWFTAAFSGGQLAGPLLAGLLLGQGLAAGGDGRMAAINAALLLAAGIALAAWPLMAAYRPGARRRPAGRAATAPPDAAAPADSALQILRRPGVAWNMVAALALLATIDILVAFLPLLAEERGVGPVAVGALLAVRACASIISRLALSKLLQRFSRHQLLVASLLGSGAALLFTPVFLDLFWAAALALAVGGLLLGLGQPLTMSLITQSVRPESRGAALALRLLGNRVGQVGLPLAAGLLAAPLGPSGAVWFACAVLGAAGAAKLRRPG</sequence>
<dbReference type="InterPro" id="IPR011701">
    <property type="entry name" value="MFS"/>
</dbReference>
<keyword evidence="2 6" id="KW-0812">Transmembrane</keyword>
<dbReference type="Pfam" id="PF07690">
    <property type="entry name" value="MFS_1"/>
    <property type="match status" value="1"/>
</dbReference>
<dbReference type="PANTHER" id="PTHR23526">
    <property type="entry name" value="INTEGRAL MEMBRANE TRANSPORT PROTEIN-RELATED"/>
    <property type="match status" value="1"/>
</dbReference>
<dbReference type="InterPro" id="IPR052528">
    <property type="entry name" value="Sugar_transport-like"/>
</dbReference>
<feature type="transmembrane region" description="Helical" evidence="6">
    <location>
        <begin position="335"/>
        <end position="354"/>
    </location>
</feature>
<evidence type="ECO:0000313" key="9">
    <source>
        <dbReference type="Proteomes" id="UP000544090"/>
    </source>
</evidence>
<dbReference type="PROSITE" id="PS50850">
    <property type="entry name" value="MFS"/>
    <property type="match status" value="1"/>
</dbReference>
<evidence type="ECO:0000256" key="1">
    <source>
        <dbReference type="ARBA" id="ARBA00004651"/>
    </source>
</evidence>
<dbReference type="InterPro" id="IPR036259">
    <property type="entry name" value="MFS_trans_sf"/>
</dbReference>
<gene>
    <name evidence="8" type="ORF">HGG74_14080</name>
</gene>
<dbReference type="Gene3D" id="1.20.1250.20">
    <property type="entry name" value="MFS general substrate transporter like domains"/>
    <property type="match status" value="1"/>
</dbReference>
<organism evidence="8 9">
    <name type="scientific">Arthrobacter mobilis</name>
    <dbReference type="NCBI Taxonomy" id="2724944"/>
    <lineage>
        <taxon>Bacteria</taxon>
        <taxon>Bacillati</taxon>
        <taxon>Actinomycetota</taxon>
        <taxon>Actinomycetes</taxon>
        <taxon>Micrococcales</taxon>
        <taxon>Micrococcaceae</taxon>
        <taxon>Arthrobacter</taxon>
    </lineage>
</organism>
<dbReference type="GO" id="GO:0022857">
    <property type="term" value="F:transmembrane transporter activity"/>
    <property type="evidence" value="ECO:0007669"/>
    <property type="project" value="InterPro"/>
</dbReference>
<keyword evidence="4 6" id="KW-0472">Membrane</keyword>
<feature type="compositionally biased region" description="Low complexity" evidence="5">
    <location>
        <begin position="11"/>
        <end position="21"/>
    </location>
</feature>
<evidence type="ECO:0000256" key="6">
    <source>
        <dbReference type="SAM" id="Phobius"/>
    </source>
</evidence>
<dbReference type="InterPro" id="IPR001958">
    <property type="entry name" value="Tet-R_TetA/multi-R_MdtG-like"/>
</dbReference>
<comment type="caution">
    <text evidence="8">The sequence shown here is derived from an EMBL/GenBank/DDBJ whole genome shotgun (WGS) entry which is preliminary data.</text>
</comment>
<protein>
    <submittedName>
        <fullName evidence="8">MFS transporter</fullName>
    </submittedName>
</protein>
<feature type="transmembrane region" description="Helical" evidence="6">
    <location>
        <begin position="84"/>
        <end position="105"/>
    </location>
</feature>
<dbReference type="InterPro" id="IPR020846">
    <property type="entry name" value="MFS_dom"/>
</dbReference>
<feature type="transmembrane region" description="Helical" evidence="6">
    <location>
        <begin position="270"/>
        <end position="291"/>
    </location>
</feature>
<dbReference type="PRINTS" id="PR01035">
    <property type="entry name" value="TCRTETA"/>
</dbReference>
<dbReference type="CDD" id="cd06174">
    <property type="entry name" value="MFS"/>
    <property type="match status" value="1"/>
</dbReference>
<dbReference type="GO" id="GO:0005886">
    <property type="term" value="C:plasma membrane"/>
    <property type="evidence" value="ECO:0007669"/>
    <property type="project" value="UniProtKB-SubCell"/>
</dbReference>
<evidence type="ECO:0000256" key="4">
    <source>
        <dbReference type="ARBA" id="ARBA00023136"/>
    </source>
</evidence>
<feature type="region of interest" description="Disordered" evidence="5">
    <location>
        <begin position="1"/>
        <end position="45"/>
    </location>
</feature>
<feature type="transmembrane region" description="Helical" evidence="6">
    <location>
        <begin position="211"/>
        <end position="232"/>
    </location>
</feature>
<feature type="transmembrane region" description="Helical" evidence="6">
    <location>
        <begin position="360"/>
        <end position="383"/>
    </location>
</feature>
<reference evidence="8 9" key="1">
    <citation type="submission" date="2020-04" db="EMBL/GenBank/DDBJ databases">
        <title>Arthrobacter sp. nov.</title>
        <authorList>
            <person name="Liu S."/>
        </authorList>
    </citation>
    <scope>NUCLEOTIDE SEQUENCE [LARGE SCALE GENOMIC DNA]</scope>
    <source>
        <strain evidence="8 9">E918</strain>
    </source>
</reference>
<feature type="transmembrane region" description="Helical" evidence="6">
    <location>
        <begin position="177"/>
        <end position="199"/>
    </location>
</feature>
<proteinExistence type="predicted"/>
<dbReference type="AlphaFoldDB" id="A0A7X6K6U7"/>
<dbReference type="Proteomes" id="UP000544090">
    <property type="component" value="Unassembled WGS sequence"/>
</dbReference>